<proteinExistence type="predicted"/>
<name>A0AB34JXC8_PRYPA</name>
<sequence length="368" mass="41511">MSWRESHLCPRVVSSTLTHAAELRLEWMDALPRASSLCLHLCLKGRSCRSAGVVAALRGLRKLRVHSCVEEPGGHEYGHEGVCAFRFLMDNYDASHAWTGVYFLHADMPAGKHAVQLSVLKRFLSAGEWPPWPESYGELQERHCGCRLLDGPFGPRDFWYTAISWYLSHFVVPRDPSAAASLANWMQHVVGRREEAGAYPLHNGSLKSPEGAMFAVDRATVLRRSRRFYEANYHMAKYGVRVLPPGQTGQKRASSQAAFDYNPLVWGHVNERLAPWQFGRDFVEAPDIPSCIWCTDHAIMNCTQLVFTRMNSRVAEETRKAYFAHWSTYARQHDGQGLAKGFKNYVRDRQGVPRCLPFEACGNVGLGG</sequence>
<dbReference type="AlphaFoldDB" id="A0AB34JXC8"/>
<dbReference type="EMBL" id="JBGBPQ010000003">
    <property type="protein sequence ID" value="KAL1526340.1"/>
    <property type="molecule type" value="Genomic_DNA"/>
</dbReference>
<reference evidence="1 2" key="1">
    <citation type="journal article" date="2024" name="Science">
        <title>Giant polyketide synthase enzymes in the biosynthesis of giant marine polyether toxins.</title>
        <authorList>
            <person name="Fallon T.R."/>
            <person name="Shende V.V."/>
            <person name="Wierzbicki I.H."/>
            <person name="Pendleton A.L."/>
            <person name="Watervoot N.F."/>
            <person name="Auber R.P."/>
            <person name="Gonzalez D.J."/>
            <person name="Wisecaver J.H."/>
            <person name="Moore B.S."/>
        </authorList>
    </citation>
    <scope>NUCLEOTIDE SEQUENCE [LARGE SCALE GENOMIC DNA]</scope>
    <source>
        <strain evidence="1 2">12B1</strain>
    </source>
</reference>
<organism evidence="1 2">
    <name type="scientific">Prymnesium parvum</name>
    <name type="common">Toxic golden alga</name>
    <dbReference type="NCBI Taxonomy" id="97485"/>
    <lineage>
        <taxon>Eukaryota</taxon>
        <taxon>Haptista</taxon>
        <taxon>Haptophyta</taxon>
        <taxon>Prymnesiophyceae</taxon>
        <taxon>Prymnesiales</taxon>
        <taxon>Prymnesiaceae</taxon>
        <taxon>Prymnesium</taxon>
    </lineage>
</organism>
<keyword evidence="2" id="KW-1185">Reference proteome</keyword>
<dbReference type="Proteomes" id="UP001515480">
    <property type="component" value="Unassembled WGS sequence"/>
</dbReference>
<evidence type="ECO:0008006" key="3">
    <source>
        <dbReference type="Google" id="ProtNLM"/>
    </source>
</evidence>
<comment type="caution">
    <text evidence="1">The sequence shown here is derived from an EMBL/GenBank/DDBJ whole genome shotgun (WGS) entry which is preliminary data.</text>
</comment>
<evidence type="ECO:0000313" key="1">
    <source>
        <dbReference type="EMBL" id="KAL1526340.1"/>
    </source>
</evidence>
<accession>A0AB34JXC8</accession>
<protein>
    <recommendedName>
        <fullName evidence="3">Protein xylosyltransferase</fullName>
    </recommendedName>
</protein>
<gene>
    <name evidence="1" type="ORF">AB1Y20_015054</name>
</gene>
<evidence type="ECO:0000313" key="2">
    <source>
        <dbReference type="Proteomes" id="UP001515480"/>
    </source>
</evidence>